<dbReference type="GO" id="GO:0003677">
    <property type="term" value="F:DNA binding"/>
    <property type="evidence" value="ECO:0007669"/>
    <property type="project" value="UniProtKB-KW"/>
</dbReference>
<feature type="domain" description="NAC" evidence="6">
    <location>
        <begin position="15"/>
        <end position="164"/>
    </location>
</feature>
<organism evidence="7 8">
    <name type="scientific">Acacia crassicarpa</name>
    <name type="common">northern wattle</name>
    <dbReference type="NCBI Taxonomy" id="499986"/>
    <lineage>
        <taxon>Eukaryota</taxon>
        <taxon>Viridiplantae</taxon>
        <taxon>Streptophyta</taxon>
        <taxon>Embryophyta</taxon>
        <taxon>Tracheophyta</taxon>
        <taxon>Spermatophyta</taxon>
        <taxon>Magnoliopsida</taxon>
        <taxon>eudicotyledons</taxon>
        <taxon>Gunneridae</taxon>
        <taxon>Pentapetalae</taxon>
        <taxon>rosids</taxon>
        <taxon>fabids</taxon>
        <taxon>Fabales</taxon>
        <taxon>Fabaceae</taxon>
        <taxon>Caesalpinioideae</taxon>
        <taxon>mimosoid clade</taxon>
        <taxon>Acacieae</taxon>
        <taxon>Acacia</taxon>
    </lineage>
</organism>
<keyword evidence="3" id="KW-0804">Transcription</keyword>
<dbReference type="PANTHER" id="PTHR31719:SF130">
    <property type="entry name" value="NAC DOMAIN-CONTAINING PROTEIN 18"/>
    <property type="match status" value="1"/>
</dbReference>
<accession>A0AAE1JNR1</accession>
<gene>
    <name evidence="7" type="ORF">QN277_020808</name>
</gene>
<keyword evidence="1" id="KW-0805">Transcription regulation</keyword>
<evidence type="ECO:0000313" key="8">
    <source>
        <dbReference type="Proteomes" id="UP001293593"/>
    </source>
</evidence>
<evidence type="ECO:0000256" key="4">
    <source>
        <dbReference type="ARBA" id="ARBA00023242"/>
    </source>
</evidence>
<keyword evidence="4" id="KW-0539">Nucleus</keyword>
<dbReference type="GO" id="GO:0006355">
    <property type="term" value="P:regulation of DNA-templated transcription"/>
    <property type="evidence" value="ECO:0007669"/>
    <property type="project" value="InterPro"/>
</dbReference>
<evidence type="ECO:0000259" key="6">
    <source>
        <dbReference type="PROSITE" id="PS51005"/>
    </source>
</evidence>
<dbReference type="PROSITE" id="PS51005">
    <property type="entry name" value="NAC"/>
    <property type="match status" value="1"/>
</dbReference>
<feature type="region of interest" description="Disordered" evidence="5">
    <location>
        <begin position="165"/>
        <end position="238"/>
    </location>
</feature>
<evidence type="ECO:0000256" key="2">
    <source>
        <dbReference type="ARBA" id="ARBA00023125"/>
    </source>
</evidence>
<dbReference type="EMBL" id="JAWXYG010000005">
    <property type="protein sequence ID" value="KAK4272221.1"/>
    <property type="molecule type" value="Genomic_DNA"/>
</dbReference>
<dbReference type="InterPro" id="IPR003441">
    <property type="entry name" value="NAC-dom"/>
</dbReference>
<dbReference type="Proteomes" id="UP001293593">
    <property type="component" value="Unassembled WGS sequence"/>
</dbReference>
<dbReference type="PANTHER" id="PTHR31719">
    <property type="entry name" value="NAC TRANSCRIPTION FACTOR 56"/>
    <property type="match status" value="1"/>
</dbReference>
<reference evidence="7" key="1">
    <citation type="submission" date="2023-10" db="EMBL/GenBank/DDBJ databases">
        <title>Chromosome-level genome of the transformable northern wattle, Acacia crassicarpa.</title>
        <authorList>
            <person name="Massaro I."/>
            <person name="Sinha N.R."/>
            <person name="Poethig S."/>
            <person name="Leichty A.R."/>
        </authorList>
    </citation>
    <scope>NUCLEOTIDE SEQUENCE</scope>
    <source>
        <strain evidence="7">Acra3RX</strain>
        <tissue evidence="7">Leaf</tissue>
    </source>
</reference>
<name>A0AAE1JNR1_9FABA</name>
<dbReference type="Pfam" id="PF02365">
    <property type="entry name" value="NAM"/>
    <property type="match status" value="1"/>
</dbReference>
<sequence>MEMRPSLAFNGGVKLPVGFRFRPTDEELIVHYLRKMALGLPLPAPLIPVLDVFHIDPWKFPGVGDADSMENGYFFSEKNDIFYGGIIVIAEGTGFWKPVGDEIPIVCPRTNLVMGTRKTLVFCSGDTETQWFMHELRLAGPAVNVYPAKILPWKKWAVYRVFQEGTEEEEEEEKPKEKRSKKKKKSNKNKKIRKLEADEGVKPSVIDFGADGNNSGEAPPPPPASPSLSEGSDITSSN</sequence>
<evidence type="ECO:0000256" key="1">
    <source>
        <dbReference type="ARBA" id="ARBA00023015"/>
    </source>
</evidence>
<keyword evidence="8" id="KW-1185">Reference proteome</keyword>
<dbReference type="Gene3D" id="2.170.150.80">
    <property type="entry name" value="NAC domain"/>
    <property type="match status" value="1"/>
</dbReference>
<feature type="compositionally biased region" description="Basic residues" evidence="5">
    <location>
        <begin position="177"/>
        <end position="193"/>
    </location>
</feature>
<proteinExistence type="predicted"/>
<dbReference type="AlphaFoldDB" id="A0AAE1JNR1"/>
<dbReference type="InterPro" id="IPR036093">
    <property type="entry name" value="NAC_dom_sf"/>
</dbReference>
<evidence type="ECO:0000256" key="3">
    <source>
        <dbReference type="ARBA" id="ARBA00023163"/>
    </source>
</evidence>
<protein>
    <recommendedName>
        <fullName evidence="6">NAC domain-containing protein</fullName>
    </recommendedName>
</protein>
<comment type="caution">
    <text evidence="7">The sequence shown here is derived from an EMBL/GenBank/DDBJ whole genome shotgun (WGS) entry which is preliminary data.</text>
</comment>
<evidence type="ECO:0000256" key="5">
    <source>
        <dbReference type="SAM" id="MobiDB-lite"/>
    </source>
</evidence>
<keyword evidence="2" id="KW-0238">DNA-binding</keyword>
<dbReference type="SUPFAM" id="SSF101941">
    <property type="entry name" value="NAC domain"/>
    <property type="match status" value="1"/>
</dbReference>
<evidence type="ECO:0000313" key="7">
    <source>
        <dbReference type="EMBL" id="KAK4272221.1"/>
    </source>
</evidence>